<dbReference type="OMA" id="WWAKFER"/>
<organism evidence="4 5">
    <name type="scientific">Meyerozyma guilliermondii (strain ATCC 6260 / CBS 566 / DSM 6381 / JCM 1539 / NBRC 10279 / NRRL Y-324)</name>
    <name type="common">Yeast</name>
    <name type="synonym">Candida guilliermondii</name>
    <dbReference type="NCBI Taxonomy" id="294746"/>
    <lineage>
        <taxon>Eukaryota</taxon>
        <taxon>Fungi</taxon>
        <taxon>Dikarya</taxon>
        <taxon>Ascomycota</taxon>
        <taxon>Saccharomycotina</taxon>
        <taxon>Pichiomycetes</taxon>
        <taxon>Debaryomycetaceae</taxon>
        <taxon>Meyerozyma</taxon>
    </lineage>
</organism>
<dbReference type="OrthoDB" id="10248398at2759"/>
<dbReference type="GO" id="GO:0006020">
    <property type="term" value="P:inositol metabolic process"/>
    <property type="evidence" value="ECO:0007669"/>
    <property type="project" value="EnsemblFungi"/>
</dbReference>
<comment type="similarity">
    <text evidence="1">Belongs to the OPI10 family.</text>
</comment>
<dbReference type="GO" id="GO:0005829">
    <property type="term" value="C:cytosol"/>
    <property type="evidence" value="ECO:0007669"/>
    <property type="project" value="TreeGrafter"/>
</dbReference>
<dbReference type="VEuPathDB" id="FungiDB:PGUG_01001"/>
<keyword evidence="5" id="KW-1185">Reference proteome</keyword>
<dbReference type="STRING" id="294746.A5DCJ6"/>
<name>A5DCJ6_PICGU</name>
<dbReference type="GeneID" id="5129272"/>
<dbReference type="eggNOG" id="KOG4067">
    <property type="taxonomic scope" value="Eukaryota"/>
</dbReference>
<dbReference type="HOGENOM" id="CLU_084839_1_1_1"/>
<gene>
    <name evidence="4" type="ORF">PGUG_01001</name>
</gene>
<feature type="domain" description="Hikeshi-like N-terminal" evidence="2">
    <location>
        <begin position="5"/>
        <end position="129"/>
    </location>
</feature>
<reference evidence="4 5" key="1">
    <citation type="journal article" date="2009" name="Nature">
        <title>Evolution of pathogenicity and sexual reproduction in eight Candida genomes.</title>
        <authorList>
            <person name="Butler G."/>
            <person name="Rasmussen M.D."/>
            <person name="Lin M.F."/>
            <person name="Santos M.A."/>
            <person name="Sakthikumar S."/>
            <person name="Munro C.A."/>
            <person name="Rheinbay E."/>
            <person name="Grabherr M."/>
            <person name="Forche A."/>
            <person name="Reedy J.L."/>
            <person name="Agrafioti I."/>
            <person name="Arnaud M.B."/>
            <person name="Bates S."/>
            <person name="Brown A.J."/>
            <person name="Brunke S."/>
            <person name="Costanzo M.C."/>
            <person name="Fitzpatrick D.A."/>
            <person name="de Groot P.W."/>
            <person name="Harris D."/>
            <person name="Hoyer L.L."/>
            <person name="Hube B."/>
            <person name="Klis F.M."/>
            <person name="Kodira C."/>
            <person name="Lennard N."/>
            <person name="Logue M.E."/>
            <person name="Martin R."/>
            <person name="Neiman A.M."/>
            <person name="Nikolaou E."/>
            <person name="Quail M.A."/>
            <person name="Quinn J."/>
            <person name="Santos M.C."/>
            <person name="Schmitzberger F.F."/>
            <person name="Sherlock G."/>
            <person name="Shah P."/>
            <person name="Silverstein K.A."/>
            <person name="Skrzypek M.S."/>
            <person name="Soll D."/>
            <person name="Staggs R."/>
            <person name="Stansfield I."/>
            <person name="Stumpf M.P."/>
            <person name="Sudbery P.E."/>
            <person name="Srikantha T."/>
            <person name="Zeng Q."/>
            <person name="Berman J."/>
            <person name="Berriman M."/>
            <person name="Heitman J."/>
            <person name="Gow N.A."/>
            <person name="Lorenz M.C."/>
            <person name="Birren B.W."/>
            <person name="Kellis M."/>
            <person name="Cuomo C.A."/>
        </authorList>
    </citation>
    <scope>NUCLEOTIDE SEQUENCE [LARGE SCALE GENOMIC DNA]</scope>
    <source>
        <strain evidence="5">ATCC 6260 / CBS 566 / DSM 6381 / JCM 1539 / NBRC 10279 / NRRL Y-324</strain>
    </source>
</reference>
<evidence type="ECO:0000256" key="1">
    <source>
        <dbReference type="ARBA" id="ARBA00006623"/>
    </source>
</evidence>
<dbReference type="GO" id="GO:0005634">
    <property type="term" value="C:nucleus"/>
    <property type="evidence" value="ECO:0007669"/>
    <property type="project" value="TreeGrafter"/>
</dbReference>
<sequence>MFGSVCTGRPVQFATQVEANKWVIAIESAQNVSHVAIFFVPNATFDPNCTALVYFQTPGSTEFKLLGGLNTAKPSAIYKLNNSTSATYQVDDSAMMDDTPEADPAAVINVGISIEPTPVAEQQLQMARKSGPPGVNSGSTSTTSSALVVSTPAGIPTPSIAEMAKKIVGNAYNYLGSFVDASGNVPMKAFDTWWTKFQGKLERNPSFLNELQD</sequence>
<dbReference type="InterPro" id="IPR008493">
    <property type="entry name" value="Hikeshi-like_N"/>
</dbReference>
<dbReference type="Pfam" id="PF21057">
    <property type="entry name" value="Hikeshi-like_C"/>
    <property type="match status" value="1"/>
</dbReference>
<dbReference type="GO" id="GO:0061608">
    <property type="term" value="F:nuclear import signal receptor activity"/>
    <property type="evidence" value="ECO:0007669"/>
    <property type="project" value="TreeGrafter"/>
</dbReference>
<evidence type="ECO:0000313" key="4">
    <source>
        <dbReference type="EMBL" id="EDK36903.2"/>
    </source>
</evidence>
<evidence type="ECO:0000259" key="3">
    <source>
        <dbReference type="Pfam" id="PF21057"/>
    </source>
</evidence>
<dbReference type="PANTHER" id="PTHR12925">
    <property type="entry name" value="HIKESHI FAMILY MEMBER"/>
    <property type="match status" value="1"/>
</dbReference>
<evidence type="ECO:0000259" key="2">
    <source>
        <dbReference type="Pfam" id="PF05603"/>
    </source>
</evidence>
<dbReference type="FunCoup" id="A5DCJ6">
    <property type="interactions" value="361"/>
</dbReference>
<proteinExistence type="inferred from homology"/>
<dbReference type="Proteomes" id="UP000001997">
    <property type="component" value="Unassembled WGS sequence"/>
</dbReference>
<dbReference type="PANTHER" id="PTHR12925:SF0">
    <property type="entry name" value="PROTEIN HIKESHI"/>
    <property type="match status" value="1"/>
</dbReference>
<dbReference type="Pfam" id="PF05603">
    <property type="entry name" value="Hikeshi-like_N"/>
    <property type="match status" value="1"/>
</dbReference>
<dbReference type="AlphaFoldDB" id="A5DCJ6"/>
<feature type="domain" description="Hikeshi-like C-terminal" evidence="3">
    <location>
        <begin position="159"/>
        <end position="210"/>
    </location>
</feature>
<dbReference type="KEGG" id="pgu:PGUG_01001"/>
<dbReference type="EMBL" id="CH408155">
    <property type="protein sequence ID" value="EDK36903.2"/>
    <property type="molecule type" value="Genomic_DNA"/>
</dbReference>
<accession>A5DCJ6</accession>
<evidence type="ECO:0000313" key="5">
    <source>
        <dbReference type="Proteomes" id="UP000001997"/>
    </source>
</evidence>
<protein>
    <submittedName>
        <fullName evidence="4">Uncharacterized protein</fullName>
    </submittedName>
</protein>
<dbReference type="InterPro" id="IPR031318">
    <property type="entry name" value="OPI10"/>
</dbReference>
<dbReference type="RefSeq" id="XP_001487624.2">
    <property type="nucleotide sequence ID" value="XM_001487574.1"/>
</dbReference>
<dbReference type="InterPro" id="IPR048364">
    <property type="entry name" value="Hikeshi-like_C"/>
</dbReference>
<dbReference type="InParanoid" id="A5DCJ6"/>
<dbReference type="GO" id="GO:0006606">
    <property type="term" value="P:protein import into nucleus"/>
    <property type="evidence" value="ECO:0007669"/>
    <property type="project" value="TreeGrafter"/>
</dbReference>